<dbReference type="Proteomes" id="UP000822688">
    <property type="component" value="Chromosome V"/>
</dbReference>
<sequence length="204" mass="23507">MAHPVGAFWRHMKNFSFERAAYTVPWHLDWSQHDTLTKLKIKLRLKKLYSGDWNDSYDMQMVGNNIWERRVRLRRSFARAQHKNLVPIGGGVTLDSWNAIFNSLSNPEYLSKSVKCKVAADERSRKRGFTHKLGRRGVQGLVSVFMSEFERQPTNEEMIFAKQNGIPAAVEKVRHNSSEDKIQEAVEVGKVIAHGLKQKGKKKT</sequence>
<dbReference type="EMBL" id="CM026426">
    <property type="protein sequence ID" value="KAG0574672.1"/>
    <property type="molecule type" value="Genomic_DNA"/>
</dbReference>
<protein>
    <submittedName>
        <fullName evidence="1">Uncharacterized protein</fullName>
    </submittedName>
</protein>
<dbReference type="AlphaFoldDB" id="A0A8T0HUE8"/>
<name>A0A8T0HUE8_CERPU</name>
<comment type="caution">
    <text evidence="1">The sequence shown here is derived from an EMBL/GenBank/DDBJ whole genome shotgun (WGS) entry which is preliminary data.</text>
</comment>
<keyword evidence="2" id="KW-1185">Reference proteome</keyword>
<proteinExistence type="predicted"/>
<gene>
    <name evidence="1" type="ORF">KC19_VG282100</name>
</gene>
<organism evidence="1 2">
    <name type="scientific">Ceratodon purpureus</name>
    <name type="common">Fire moss</name>
    <name type="synonym">Dicranum purpureum</name>
    <dbReference type="NCBI Taxonomy" id="3225"/>
    <lineage>
        <taxon>Eukaryota</taxon>
        <taxon>Viridiplantae</taxon>
        <taxon>Streptophyta</taxon>
        <taxon>Embryophyta</taxon>
        <taxon>Bryophyta</taxon>
        <taxon>Bryophytina</taxon>
        <taxon>Bryopsida</taxon>
        <taxon>Dicranidae</taxon>
        <taxon>Pseudoditrichales</taxon>
        <taxon>Ditrichaceae</taxon>
        <taxon>Ceratodon</taxon>
    </lineage>
</organism>
<evidence type="ECO:0000313" key="2">
    <source>
        <dbReference type="Proteomes" id="UP000822688"/>
    </source>
</evidence>
<accession>A0A8T0HUE8</accession>
<evidence type="ECO:0000313" key="1">
    <source>
        <dbReference type="EMBL" id="KAG0574672.1"/>
    </source>
</evidence>
<reference evidence="1" key="1">
    <citation type="submission" date="2020-06" db="EMBL/GenBank/DDBJ databases">
        <title>WGS assembly of Ceratodon purpureus strain R40.</title>
        <authorList>
            <person name="Carey S.B."/>
            <person name="Jenkins J."/>
            <person name="Shu S."/>
            <person name="Lovell J.T."/>
            <person name="Sreedasyam A."/>
            <person name="Maumus F."/>
            <person name="Tiley G.P."/>
            <person name="Fernandez-Pozo N."/>
            <person name="Barry K."/>
            <person name="Chen C."/>
            <person name="Wang M."/>
            <person name="Lipzen A."/>
            <person name="Daum C."/>
            <person name="Saski C.A."/>
            <person name="Payton A.C."/>
            <person name="Mcbreen J.C."/>
            <person name="Conrad R.E."/>
            <person name="Kollar L.M."/>
            <person name="Olsson S."/>
            <person name="Huttunen S."/>
            <person name="Landis J.B."/>
            <person name="Wickett N.J."/>
            <person name="Johnson M.G."/>
            <person name="Rensing S.A."/>
            <person name="Grimwood J."/>
            <person name="Schmutz J."/>
            <person name="Mcdaniel S.F."/>
        </authorList>
    </citation>
    <scope>NUCLEOTIDE SEQUENCE</scope>
    <source>
        <strain evidence="1">R40</strain>
    </source>
</reference>